<feature type="domain" description="SCP" evidence="2">
    <location>
        <begin position="44"/>
        <end position="177"/>
    </location>
</feature>
<dbReference type="OrthoDB" id="337038at2759"/>
<dbReference type="SMART" id="SM00198">
    <property type="entry name" value="SCP"/>
    <property type="match status" value="1"/>
</dbReference>
<feature type="signal peptide" evidence="1">
    <location>
        <begin position="1"/>
        <end position="24"/>
    </location>
</feature>
<dbReference type="AlphaFoldDB" id="A0A8H6XJ71"/>
<dbReference type="Gene3D" id="3.40.33.10">
    <property type="entry name" value="CAP"/>
    <property type="match status" value="1"/>
</dbReference>
<feature type="chain" id="PRO_5034240564" evidence="1">
    <location>
        <begin position="25"/>
        <end position="185"/>
    </location>
</feature>
<name>A0A8H6XJ71_9AGAR</name>
<dbReference type="InterPro" id="IPR001283">
    <property type="entry name" value="CRISP-related"/>
</dbReference>
<dbReference type="Proteomes" id="UP000620124">
    <property type="component" value="Unassembled WGS sequence"/>
</dbReference>
<evidence type="ECO:0000259" key="2">
    <source>
        <dbReference type="SMART" id="SM00198"/>
    </source>
</evidence>
<keyword evidence="4" id="KW-1185">Reference proteome</keyword>
<dbReference type="SUPFAM" id="SSF55797">
    <property type="entry name" value="PR-1-like"/>
    <property type="match status" value="1"/>
</dbReference>
<reference evidence="3" key="1">
    <citation type="submission" date="2020-05" db="EMBL/GenBank/DDBJ databases">
        <title>Mycena genomes resolve the evolution of fungal bioluminescence.</title>
        <authorList>
            <person name="Tsai I.J."/>
        </authorList>
    </citation>
    <scope>NUCLEOTIDE SEQUENCE</scope>
    <source>
        <strain evidence="3">CCC161011</strain>
    </source>
</reference>
<dbReference type="InterPro" id="IPR014044">
    <property type="entry name" value="CAP_dom"/>
</dbReference>
<proteinExistence type="predicted"/>
<dbReference type="PANTHER" id="PTHR10334">
    <property type="entry name" value="CYSTEINE-RICH SECRETORY PROTEIN-RELATED"/>
    <property type="match status" value="1"/>
</dbReference>
<gene>
    <name evidence="3" type="ORF">MVEN_01885600</name>
</gene>
<dbReference type="PRINTS" id="PR00837">
    <property type="entry name" value="V5TPXLIKE"/>
</dbReference>
<dbReference type="InterPro" id="IPR035940">
    <property type="entry name" value="CAP_sf"/>
</dbReference>
<dbReference type="Pfam" id="PF00188">
    <property type="entry name" value="CAP"/>
    <property type="match status" value="1"/>
</dbReference>
<organism evidence="3 4">
    <name type="scientific">Mycena venus</name>
    <dbReference type="NCBI Taxonomy" id="2733690"/>
    <lineage>
        <taxon>Eukaryota</taxon>
        <taxon>Fungi</taxon>
        <taxon>Dikarya</taxon>
        <taxon>Basidiomycota</taxon>
        <taxon>Agaricomycotina</taxon>
        <taxon>Agaricomycetes</taxon>
        <taxon>Agaricomycetidae</taxon>
        <taxon>Agaricales</taxon>
        <taxon>Marasmiineae</taxon>
        <taxon>Mycenaceae</taxon>
        <taxon>Mycena</taxon>
    </lineage>
</organism>
<sequence length="185" mass="19865">MARIQALLLSLLCLIFVQVSGVLASPAQTPLLRTSSNGSRASNEDVKSYLSAHNTVRAKHGAVALKWNNNLAAAAQKWADKCVFKHSDGTLGKFGENLAAGAPASTYHIANAVQSWANEAPQYNPKHPVPSHFTQMVWKATTEVGCAVKTCSNIFPQIPGGAAFYVCEYFPQGNVIGHFPQNVEV</sequence>
<accession>A0A8H6XJ71</accession>
<comment type="caution">
    <text evidence="3">The sequence shown here is derived from an EMBL/GenBank/DDBJ whole genome shotgun (WGS) entry which is preliminary data.</text>
</comment>
<protein>
    <submittedName>
        <fullName evidence="3">PR-1-like protein</fullName>
    </submittedName>
</protein>
<dbReference type="EMBL" id="JACAZI010000018">
    <property type="protein sequence ID" value="KAF7341482.1"/>
    <property type="molecule type" value="Genomic_DNA"/>
</dbReference>
<evidence type="ECO:0000313" key="4">
    <source>
        <dbReference type="Proteomes" id="UP000620124"/>
    </source>
</evidence>
<evidence type="ECO:0000313" key="3">
    <source>
        <dbReference type="EMBL" id="KAF7341482.1"/>
    </source>
</evidence>
<evidence type="ECO:0000256" key="1">
    <source>
        <dbReference type="SAM" id="SignalP"/>
    </source>
</evidence>
<keyword evidence="1" id="KW-0732">Signal</keyword>